<reference evidence="1 2" key="1">
    <citation type="journal article" date="2021" name="Commun. Biol.">
        <title>The genome of Shorea leprosula (Dipterocarpaceae) highlights the ecological relevance of drought in aseasonal tropical rainforests.</title>
        <authorList>
            <person name="Ng K.K.S."/>
            <person name="Kobayashi M.J."/>
            <person name="Fawcett J.A."/>
            <person name="Hatakeyama M."/>
            <person name="Paape T."/>
            <person name="Ng C.H."/>
            <person name="Ang C.C."/>
            <person name="Tnah L.H."/>
            <person name="Lee C.T."/>
            <person name="Nishiyama T."/>
            <person name="Sese J."/>
            <person name="O'Brien M.J."/>
            <person name="Copetti D."/>
            <person name="Mohd Noor M.I."/>
            <person name="Ong R.C."/>
            <person name="Putra M."/>
            <person name="Sireger I.Z."/>
            <person name="Indrioko S."/>
            <person name="Kosugi Y."/>
            <person name="Izuno A."/>
            <person name="Isagi Y."/>
            <person name="Lee S.L."/>
            <person name="Shimizu K.K."/>
        </authorList>
    </citation>
    <scope>NUCLEOTIDE SEQUENCE [LARGE SCALE GENOMIC DNA]</scope>
    <source>
        <strain evidence="1">214</strain>
    </source>
</reference>
<accession>A0AAV5MSF2</accession>
<evidence type="ECO:0000313" key="2">
    <source>
        <dbReference type="Proteomes" id="UP001054252"/>
    </source>
</evidence>
<evidence type="ECO:0000313" key="1">
    <source>
        <dbReference type="EMBL" id="GKV52911.1"/>
    </source>
</evidence>
<dbReference type="Proteomes" id="UP001054252">
    <property type="component" value="Unassembled WGS sequence"/>
</dbReference>
<organism evidence="1 2">
    <name type="scientific">Rubroshorea leprosula</name>
    <dbReference type="NCBI Taxonomy" id="152421"/>
    <lineage>
        <taxon>Eukaryota</taxon>
        <taxon>Viridiplantae</taxon>
        <taxon>Streptophyta</taxon>
        <taxon>Embryophyta</taxon>
        <taxon>Tracheophyta</taxon>
        <taxon>Spermatophyta</taxon>
        <taxon>Magnoliopsida</taxon>
        <taxon>eudicotyledons</taxon>
        <taxon>Gunneridae</taxon>
        <taxon>Pentapetalae</taxon>
        <taxon>rosids</taxon>
        <taxon>malvids</taxon>
        <taxon>Malvales</taxon>
        <taxon>Dipterocarpaceae</taxon>
        <taxon>Rubroshorea</taxon>
    </lineage>
</organism>
<gene>
    <name evidence="1" type="ORF">SLEP1_g59463</name>
</gene>
<dbReference type="AlphaFoldDB" id="A0AAV5MSF2"/>
<proteinExistence type="predicted"/>
<dbReference type="EMBL" id="BPVZ01000924">
    <property type="protein sequence ID" value="GKV52911.1"/>
    <property type="molecule type" value="Genomic_DNA"/>
</dbReference>
<comment type="caution">
    <text evidence="1">The sequence shown here is derived from an EMBL/GenBank/DDBJ whole genome shotgun (WGS) entry which is preliminary data.</text>
</comment>
<name>A0AAV5MSF2_9ROSI</name>
<sequence>MRCQVDDAQFVRQVGGEVDDRIFDSGSLKSAGLHYQSARCMSSYSLS</sequence>
<keyword evidence="2" id="KW-1185">Reference proteome</keyword>
<protein>
    <submittedName>
        <fullName evidence="1">Uncharacterized protein</fullName>
    </submittedName>
</protein>